<dbReference type="InterPro" id="IPR002347">
    <property type="entry name" value="SDR_fam"/>
</dbReference>
<dbReference type="SUPFAM" id="SSF51735">
    <property type="entry name" value="NAD(P)-binding Rossmann-fold domains"/>
    <property type="match status" value="1"/>
</dbReference>
<organism evidence="3 4">
    <name type="scientific">Aureitalea marina</name>
    <dbReference type="NCBI Taxonomy" id="930804"/>
    <lineage>
        <taxon>Bacteria</taxon>
        <taxon>Pseudomonadati</taxon>
        <taxon>Bacteroidota</taxon>
        <taxon>Flavobacteriia</taxon>
        <taxon>Flavobacteriales</taxon>
        <taxon>Flavobacteriaceae</taxon>
        <taxon>Aureitalea</taxon>
    </lineage>
</organism>
<dbReference type="InterPro" id="IPR051122">
    <property type="entry name" value="SDR_DHRS6-like"/>
</dbReference>
<dbReference type="PRINTS" id="PR00081">
    <property type="entry name" value="GDHRDH"/>
</dbReference>
<dbReference type="InterPro" id="IPR036291">
    <property type="entry name" value="NAD(P)-bd_dom_sf"/>
</dbReference>
<gene>
    <name evidence="3" type="ORF">BST85_05340</name>
</gene>
<evidence type="ECO:0000313" key="4">
    <source>
        <dbReference type="Proteomes" id="UP000239800"/>
    </source>
</evidence>
<evidence type="ECO:0000313" key="3">
    <source>
        <dbReference type="EMBL" id="PQB04385.1"/>
    </source>
</evidence>
<comment type="similarity">
    <text evidence="1">Belongs to the short-chain dehydrogenases/reductases (SDR) family.</text>
</comment>
<dbReference type="PANTHER" id="PTHR43477">
    <property type="entry name" value="DIHYDROANTICAPSIN 7-DEHYDROGENASE"/>
    <property type="match status" value="1"/>
</dbReference>
<name>A0A2S7KP40_9FLAO</name>
<proteinExistence type="inferred from homology"/>
<accession>A0A2S7KP40</accession>
<keyword evidence="2" id="KW-0560">Oxidoreductase</keyword>
<dbReference type="Proteomes" id="UP000239800">
    <property type="component" value="Unassembled WGS sequence"/>
</dbReference>
<dbReference type="AlphaFoldDB" id="A0A2S7KP40"/>
<reference evidence="3 4" key="1">
    <citation type="submission" date="2016-11" db="EMBL/GenBank/DDBJ databases">
        <title>Trade-off between light-utilization and light-protection in marine flavobacteria.</title>
        <authorList>
            <person name="Kumagai Y."/>
        </authorList>
    </citation>
    <scope>NUCLEOTIDE SEQUENCE [LARGE SCALE GENOMIC DNA]</scope>
    <source>
        <strain evidence="3 4">NBRC 107741</strain>
    </source>
</reference>
<evidence type="ECO:0000256" key="2">
    <source>
        <dbReference type="ARBA" id="ARBA00023002"/>
    </source>
</evidence>
<dbReference type="OrthoDB" id="9803333at2"/>
<dbReference type="EMBL" id="MQUB01000001">
    <property type="protein sequence ID" value="PQB04385.1"/>
    <property type="molecule type" value="Genomic_DNA"/>
</dbReference>
<dbReference type="GO" id="GO:0016491">
    <property type="term" value="F:oxidoreductase activity"/>
    <property type="evidence" value="ECO:0007669"/>
    <property type="project" value="UniProtKB-KW"/>
</dbReference>
<dbReference type="PANTHER" id="PTHR43477:SF1">
    <property type="entry name" value="DIHYDROANTICAPSIN 7-DEHYDROGENASE"/>
    <property type="match status" value="1"/>
</dbReference>
<keyword evidence="4" id="KW-1185">Reference proteome</keyword>
<dbReference type="Pfam" id="PF13561">
    <property type="entry name" value="adh_short_C2"/>
    <property type="match status" value="1"/>
</dbReference>
<evidence type="ECO:0000256" key="1">
    <source>
        <dbReference type="ARBA" id="ARBA00006484"/>
    </source>
</evidence>
<dbReference type="RefSeq" id="WP_104812310.1">
    <property type="nucleotide sequence ID" value="NZ_MQUB01000001.1"/>
</dbReference>
<dbReference type="Gene3D" id="3.40.50.720">
    <property type="entry name" value="NAD(P)-binding Rossmann-like Domain"/>
    <property type="match status" value="2"/>
</dbReference>
<comment type="caution">
    <text evidence="3">The sequence shown here is derived from an EMBL/GenBank/DDBJ whole genome shotgun (WGS) entry which is preliminary data.</text>
</comment>
<sequence>MSREFENKWAVILGGSSGLGLASAIKLASHGMNICVVHRDRRSDLAQIEKNWELIRSQHVEFKTINTDALKLDSRQKVLDEIGSNQVYLLLHSLAKGNLKPLKGDRDQRLSSQDLSLTTNAMGGSLLDWAQELISSDKFSNPARIIAFTSEGNQRTWPAYGAVSAAKGVLEALIRQMAVEYAGLGISTNAIQAGVTLTPSFQMIPNNEKMAYMAEKRNPFGRLTTPQDIAKVVYLLSRPEADWINGAIIKADGGESLR</sequence>
<protein>
    <submittedName>
        <fullName evidence="3">Short-chain dehydrogenase</fullName>
    </submittedName>
</protein>